<dbReference type="Gene3D" id="1.10.357.10">
    <property type="entry name" value="Tetracycline Repressor, domain 2"/>
    <property type="match status" value="1"/>
</dbReference>
<dbReference type="OrthoDB" id="9810250at2"/>
<name>A0A0H4QF99_9LACO</name>
<dbReference type="AlphaFoldDB" id="A0A0H4QF99"/>
<dbReference type="PANTHER" id="PTHR43479:SF11">
    <property type="entry name" value="ACREF_ENVCD OPERON REPRESSOR-RELATED"/>
    <property type="match status" value="1"/>
</dbReference>
<dbReference type="STRING" id="1007676.ABM34_05610"/>
<dbReference type="RefSeq" id="WP_048704124.1">
    <property type="nucleotide sequence ID" value="NZ_CP012034.1"/>
</dbReference>
<dbReference type="SUPFAM" id="SSF46689">
    <property type="entry name" value="Homeodomain-like"/>
    <property type="match status" value="1"/>
</dbReference>
<feature type="DNA-binding region" description="H-T-H motif" evidence="2">
    <location>
        <begin position="34"/>
        <end position="53"/>
    </location>
</feature>
<keyword evidence="1 2" id="KW-0238">DNA-binding</keyword>
<evidence type="ECO:0000256" key="1">
    <source>
        <dbReference type="ARBA" id="ARBA00023125"/>
    </source>
</evidence>
<sequence>MVGVKNNRRAQYTQQVIQDTVLSLLENKRISNITVTEVCKIADINRTTYYRYYDDIFQCVDTIETEFLNSIEIDQNMSPTEAISLLLNAFYERRKLSNLVFIEGKTKVLDKMQSAMSGRKPDVANDLGGYQEVYVMLGMQGILKKWVKDGMPQTPDELTKIIVKIFFASNLQDLRKQLDV</sequence>
<dbReference type="KEGG" id="lgn:ABM34_05610"/>
<gene>
    <name evidence="4" type="ORF">ABM34_05610</name>
</gene>
<dbReference type="PROSITE" id="PS50977">
    <property type="entry name" value="HTH_TETR_2"/>
    <property type="match status" value="1"/>
</dbReference>
<dbReference type="InterPro" id="IPR050624">
    <property type="entry name" value="HTH-type_Tx_Regulator"/>
</dbReference>
<dbReference type="InterPro" id="IPR001647">
    <property type="entry name" value="HTH_TetR"/>
</dbReference>
<dbReference type="PATRIC" id="fig|1007676.4.peg.1112"/>
<dbReference type="InterPro" id="IPR009057">
    <property type="entry name" value="Homeodomain-like_sf"/>
</dbReference>
<evidence type="ECO:0000313" key="4">
    <source>
        <dbReference type="EMBL" id="AKP67064.1"/>
    </source>
</evidence>
<organism evidence="4 5">
    <name type="scientific">Companilactobacillus ginsenosidimutans</name>
    <dbReference type="NCBI Taxonomy" id="1007676"/>
    <lineage>
        <taxon>Bacteria</taxon>
        <taxon>Bacillati</taxon>
        <taxon>Bacillota</taxon>
        <taxon>Bacilli</taxon>
        <taxon>Lactobacillales</taxon>
        <taxon>Lactobacillaceae</taxon>
        <taxon>Companilactobacillus</taxon>
    </lineage>
</organism>
<reference evidence="5" key="1">
    <citation type="submission" date="2015-07" db="EMBL/GenBank/DDBJ databases">
        <title>Lactobacillus ginsenosidimutans/EMML 3141/ whole genome sequencing.</title>
        <authorList>
            <person name="Kim M.K."/>
            <person name="Im W.-T."/>
            <person name="Srinivasan S."/>
            <person name="Lee J.-J."/>
        </authorList>
    </citation>
    <scope>NUCLEOTIDE SEQUENCE [LARGE SCALE GENOMIC DNA]</scope>
    <source>
        <strain evidence="5">EMML 3041</strain>
    </source>
</reference>
<protein>
    <submittedName>
        <fullName evidence="4">Transcriptional regulator</fullName>
    </submittedName>
</protein>
<dbReference type="EMBL" id="CP012034">
    <property type="protein sequence ID" value="AKP67064.1"/>
    <property type="molecule type" value="Genomic_DNA"/>
</dbReference>
<feature type="domain" description="HTH tetR-type" evidence="3">
    <location>
        <begin position="11"/>
        <end position="71"/>
    </location>
</feature>
<dbReference type="GO" id="GO:0003677">
    <property type="term" value="F:DNA binding"/>
    <property type="evidence" value="ECO:0007669"/>
    <property type="project" value="UniProtKB-UniRule"/>
</dbReference>
<evidence type="ECO:0000259" key="3">
    <source>
        <dbReference type="PROSITE" id="PS50977"/>
    </source>
</evidence>
<evidence type="ECO:0000313" key="5">
    <source>
        <dbReference type="Proteomes" id="UP000036106"/>
    </source>
</evidence>
<accession>A0A0H4QF99</accession>
<dbReference type="PANTHER" id="PTHR43479">
    <property type="entry name" value="ACREF/ENVCD OPERON REPRESSOR-RELATED"/>
    <property type="match status" value="1"/>
</dbReference>
<dbReference type="Proteomes" id="UP000036106">
    <property type="component" value="Chromosome"/>
</dbReference>
<proteinExistence type="predicted"/>
<keyword evidence="5" id="KW-1185">Reference proteome</keyword>
<evidence type="ECO:0000256" key="2">
    <source>
        <dbReference type="PROSITE-ProRule" id="PRU00335"/>
    </source>
</evidence>